<reference evidence="4 5" key="1">
    <citation type="submission" date="2022-11" db="EMBL/GenBank/DDBJ databases">
        <title>Spartinivicinus poritis sp. nov., isolated from scleractinian coral Porites lutea.</title>
        <authorList>
            <person name="Zhang G."/>
            <person name="Cai L."/>
            <person name="Wei Q."/>
        </authorList>
    </citation>
    <scope>NUCLEOTIDE SEQUENCE [LARGE SCALE GENOMIC DNA]</scope>
    <source>
        <strain evidence="4 5">A2-2</strain>
    </source>
</reference>
<dbReference type="Proteomes" id="UP001528823">
    <property type="component" value="Unassembled WGS sequence"/>
</dbReference>
<gene>
    <name evidence="4" type="ORF">ORQ98_29450</name>
</gene>
<evidence type="ECO:0000256" key="2">
    <source>
        <dbReference type="SAM" id="MobiDB-lite"/>
    </source>
</evidence>
<dbReference type="Gene3D" id="3.30.2320.10">
    <property type="entry name" value="hypothetical protein PF0899 domain"/>
    <property type="match status" value="1"/>
</dbReference>
<dbReference type="InterPro" id="IPR024455">
    <property type="entry name" value="Phage_capsid"/>
</dbReference>
<dbReference type="EMBL" id="JAPMOU010000140">
    <property type="protein sequence ID" value="MDE1466084.1"/>
    <property type="molecule type" value="Genomic_DNA"/>
</dbReference>
<evidence type="ECO:0000313" key="4">
    <source>
        <dbReference type="EMBL" id="MDE1466084.1"/>
    </source>
</evidence>
<evidence type="ECO:0000259" key="3">
    <source>
        <dbReference type="Pfam" id="PF05065"/>
    </source>
</evidence>
<accession>A0ABT5UI53</accession>
<feature type="region of interest" description="Disordered" evidence="2">
    <location>
        <begin position="160"/>
        <end position="181"/>
    </location>
</feature>
<evidence type="ECO:0000256" key="1">
    <source>
        <dbReference type="ARBA" id="ARBA00004328"/>
    </source>
</evidence>
<dbReference type="InterPro" id="IPR054612">
    <property type="entry name" value="Phage_capsid-like_C"/>
</dbReference>
<dbReference type="Pfam" id="PF05065">
    <property type="entry name" value="Phage_capsid"/>
    <property type="match status" value="1"/>
</dbReference>
<dbReference type="SUPFAM" id="SSF56563">
    <property type="entry name" value="Major capsid protein gp5"/>
    <property type="match status" value="1"/>
</dbReference>
<organism evidence="4 5">
    <name type="scientific">Spartinivicinus poritis</name>
    <dbReference type="NCBI Taxonomy" id="2994640"/>
    <lineage>
        <taxon>Bacteria</taxon>
        <taxon>Pseudomonadati</taxon>
        <taxon>Pseudomonadota</taxon>
        <taxon>Gammaproteobacteria</taxon>
        <taxon>Oceanospirillales</taxon>
        <taxon>Zooshikellaceae</taxon>
        <taxon>Spartinivicinus</taxon>
    </lineage>
</organism>
<evidence type="ECO:0000313" key="5">
    <source>
        <dbReference type="Proteomes" id="UP001528823"/>
    </source>
</evidence>
<dbReference type="NCBIfam" id="TIGR01554">
    <property type="entry name" value="major_cap_HK97"/>
    <property type="match status" value="1"/>
</dbReference>
<sequence>MAYAEDINKTIEALGGAFNEFKKTNDERLATLEKGDALDGLVEGKLQSINEKLSELDKLKGQFEELETKANRPGGTFGGNKQQAEYEKAFDQFVRKGKTDQLDELKTKAMQTGNDEDGGYAVPEQLDRQIIDFGRDQVVMRSVCSSQTLSTPDLKKLRKDGRATSGWVGETSPRPHTDASQLKPITTHWGEIYANPEATQTMLDDAFFNVQQFLLNDIGEEFSEQEEAAFTNGDGNLKPLGLFAYPRTTQSDDVREFSKLQYLDTATAKLEADDLLKLLYSLKRKYRTGARWMMNSTSVGQVRLMKDNDGNYLWSPGLQAGEPSRLLGYSLTENEQVDDIAAKKAPISFGNFKRAYLILDRIGTRVLRDPYTNKPFVSFYTTKRVGNMLLDSSSVKVLHVKGGS</sequence>
<dbReference type="Gene3D" id="3.30.2400.10">
    <property type="entry name" value="Major capsid protein gp5"/>
    <property type="match status" value="1"/>
</dbReference>
<comment type="subcellular location">
    <subcellularLocation>
        <location evidence="1">Virion</location>
    </subcellularLocation>
</comment>
<comment type="caution">
    <text evidence="4">The sequence shown here is derived from an EMBL/GenBank/DDBJ whole genome shotgun (WGS) entry which is preliminary data.</text>
</comment>
<name>A0ABT5UI53_9GAMM</name>
<protein>
    <submittedName>
        <fullName evidence="4">Phage major capsid protein</fullName>
    </submittedName>
</protein>
<dbReference type="RefSeq" id="WP_274692379.1">
    <property type="nucleotide sequence ID" value="NZ_JAPMOU010000140.1"/>
</dbReference>
<proteinExistence type="predicted"/>
<keyword evidence="5" id="KW-1185">Reference proteome</keyword>
<feature type="domain" description="Phage capsid-like C-terminal" evidence="3">
    <location>
        <begin position="118"/>
        <end position="398"/>
    </location>
</feature>